<evidence type="ECO:0008006" key="4">
    <source>
        <dbReference type="Google" id="ProtNLM"/>
    </source>
</evidence>
<name>A0A2V3U222_9HYPH</name>
<gene>
    <name evidence="2" type="ORF">C7450_109254</name>
</gene>
<dbReference type="Gene3D" id="2.30.30.220">
    <property type="entry name" value="SspB-like"/>
    <property type="match status" value="1"/>
</dbReference>
<evidence type="ECO:0000313" key="3">
    <source>
        <dbReference type="Proteomes" id="UP000248021"/>
    </source>
</evidence>
<evidence type="ECO:0000313" key="2">
    <source>
        <dbReference type="EMBL" id="PXW55842.1"/>
    </source>
</evidence>
<dbReference type="InterPro" id="IPR036760">
    <property type="entry name" value="SspB-like_sf"/>
</dbReference>
<accession>A0A2V3U222</accession>
<sequence length="202" mass="21795">MAQDQIRYDLHVQEALRGAVRKILSEVARDGLPGDHHFFISFRTRFPGVRLSARMRERYPDDMTIVLQHQFWDLAVTDYAFEVSLSFSGVSERLLVPFEAVTGFFDPSVDFGLKFETDSEAEADDAKGAGPVSGPRAETDKSGTPGIAPAKRPDPRAGVDDAGATPSKAKPAVKSSPASEPAEAGAEAGAEVVSLDAFRKKT</sequence>
<dbReference type="InterPro" id="IPR007481">
    <property type="entry name" value="SspB"/>
</dbReference>
<dbReference type="SUPFAM" id="SSF101738">
    <property type="entry name" value="SspB-like"/>
    <property type="match status" value="1"/>
</dbReference>
<reference evidence="2 3" key="1">
    <citation type="submission" date="2018-05" db="EMBL/GenBank/DDBJ databases">
        <title>Genomic Encyclopedia of Type Strains, Phase IV (KMG-IV): sequencing the most valuable type-strain genomes for metagenomic binning, comparative biology and taxonomic classification.</title>
        <authorList>
            <person name="Goeker M."/>
        </authorList>
    </citation>
    <scope>NUCLEOTIDE SEQUENCE [LARGE SCALE GENOMIC DNA]</scope>
    <source>
        <strain evidence="2 3">DSM 6462</strain>
    </source>
</reference>
<dbReference type="Pfam" id="PF04386">
    <property type="entry name" value="SspB"/>
    <property type="match status" value="1"/>
</dbReference>
<dbReference type="Proteomes" id="UP000248021">
    <property type="component" value="Unassembled WGS sequence"/>
</dbReference>
<feature type="compositionally biased region" description="Low complexity" evidence="1">
    <location>
        <begin position="166"/>
        <end position="194"/>
    </location>
</feature>
<dbReference type="RefSeq" id="WP_110376672.1">
    <property type="nucleotide sequence ID" value="NZ_JAHBRY010000001.1"/>
</dbReference>
<dbReference type="AlphaFoldDB" id="A0A2V3U222"/>
<dbReference type="EMBL" id="QJJK01000009">
    <property type="protein sequence ID" value="PXW55842.1"/>
    <property type="molecule type" value="Genomic_DNA"/>
</dbReference>
<comment type="caution">
    <text evidence="2">The sequence shown here is derived from an EMBL/GenBank/DDBJ whole genome shotgun (WGS) entry which is preliminary data.</text>
</comment>
<keyword evidence="3" id="KW-1185">Reference proteome</keyword>
<feature type="region of interest" description="Disordered" evidence="1">
    <location>
        <begin position="120"/>
        <end position="202"/>
    </location>
</feature>
<protein>
    <recommendedName>
        <fullName evidence="4">Stringent starvation protein B</fullName>
    </recommendedName>
</protein>
<organism evidence="2 3">
    <name type="scientific">Chelatococcus asaccharovorans</name>
    <dbReference type="NCBI Taxonomy" id="28210"/>
    <lineage>
        <taxon>Bacteria</taxon>
        <taxon>Pseudomonadati</taxon>
        <taxon>Pseudomonadota</taxon>
        <taxon>Alphaproteobacteria</taxon>
        <taxon>Hyphomicrobiales</taxon>
        <taxon>Chelatococcaceae</taxon>
        <taxon>Chelatococcus</taxon>
    </lineage>
</organism>
<dbReference type="OrthoDB" id="9800412at2"/>
<evidence type="ECO:0000256" key="1">
    <source>
        <dbReference type="SAM" id="MobiDB-lite"/>
    </source>
</evidence>
<proteinExistence type="predicted"/>